<feature type="region of interest" description="Disordered" evidence="6">
    <location>
        <begin position="1224"/>
        <end position="1260"/>
    </location>
</feature>
<dbReference type="PANTHER" id="PTHR24403:SF67">
    <property type="entry name" value="FI01116P-RELATED"/>
    <property type="match status" value="1"/>
</dbReference>
<dbReference type="InParanoid" id="G9N6M3"/>
<keyword evidence="1" id="KW-0479">Metal-binding</keyword>
<feature type="compositionally biased region" description="Basic and acidic residues" evidence="6">
    <location>
        <begin position="1069"/>
        <end position="1104"/>
    </location>
</feature>
<keyword evidence="2" id="KW-0677">Repeat</keyword>
<feature type="compositionally biased region" description="Polar residues" evidence="6">
    <location>
        <begin position="34"/>
        <end position="44"/>
    </location>
</feature>
<keyword evidence="3 5" id="KW-0863">Zinc-finger</keyword>
<dbReference type="eggNOG" id="ENOG502RG1R">
    <property type="taxonomic scope" value="Eukaryota"/>
</dbReference>
<dbReference type="PANTHER" id="PTHR24403">
    <property type="entry name" value="ZINC FINGER PROTEIN"/>
    <property type="match status" value="1"/>
</dbReference>
<keyword evidence="9" id="KW-1185">Reference proteome</keyword>
<dbReference type="EMBL" id="ABDF02000088">
    <property type="protein sequence ID" value="EHK17783.1"/>
    <property type="molecule type" value="Genomic_DNA"/>
</dbReference>
<dbReference type="VEuPathDB" id="FungiDB:TRIVIDRAFT_205509"/>
<proteinExistence type="predicted"/>
<dbReference type="AlphaFoldDB" id="G9N6M3"/>
<feature type="domain" description="C2H2-type" evidence="7">
    <location>
        <begin position="156"/>
        <end position="184"/>
    </location>
</feature>
<evidence type="ECO:0000256" key="2">
    <source>
        <dbReference type="ARBA" id="ARBA00022737"/>
    </source>
</evidence>
<dbReference type="GeneID" id="25790338"/>
<evidence type="ECO:0000256" key="5">
    <source>
        <dbReference type="PROSITE-ProRule" id="PRU00042"/>
    </source>
</evidence>
<accession>G9N6M3</accession>
<dbReference type="RefSeq" id="XP_013951976.1">
    <property type="nucleotide sequence ID" value="XM_014096501.1"/>
</dbReference>
<name>G9N6M3_HYPVG</name>
<evidence type="ECO:0000259" key="7">
    <source>
        <dbReference type="PROSITE" id="PS50157"/>
    </source>
</evidence>
<dbReference type="InterPro" id="IPR013087">
    <property type="entry name" value="Znf_C2H2_type"/>
</dbReference>
<evidence type="ECO:0000313" key="8">
    <source>
        <dbReference type="EMBL" id="EHK17783.1"/>
    </source>
</evidence>
<dbReference type="Gene3D" id="3.30.160.60">
    <property type="entry name" value="Classic Zinc Finger"/>
    <property type="match status" value="1"/>
</dbReference>
<dbReference type="PROSITE" id="PS50157">
    <property type="entry name" value="ZINC_FINGER_C2H2_2"/>
    <property type="match status" value="1"/>
</dbReference>
<dbReference type="PROSITE" id="PS00028">
    <property type="entry name" value="ZINC_FINGER_C2H2_1"/>
    <property type="match status" value="1"/>
</dbReference>
<feature type="region of interest" description="Disordered" evidence="6">
    <location>
        <begin position="1069"/>
        <end position="1129"/>
    </location>
</feature>
<dbReference type="GO" id="GO:0005634">
    <property type="term" value="C:nucleus"/>
    <property type="evidence" value="ECO:0007669"/>
    <property type="project" value="TreeGrafter"/>
</dbReference>
<evidence type="ECO:0000256" key="3">
    <source>
        <dbReference type="ARBA" id="ARBA00022771"/>
    </source>
</evidence>
<protein>
    <recommendedName>
        <fullName evidence="7">C2H2-type domain-containing protein</fullName>
    </recommendedName>
</protein>
<feature type="compositionally biased region" description="Acidic residues" evidence="6">
    <location>
        <begin position="70"/>
        <end position="88"/>
    </location>
</feature>
<reference evidence="8 9" key="1">
    <citation type="journal article" date="2011" name="Genome Biol.">
        <title>Comparative genome sequence analysis underscores mycoparasitism as the ancestral life style of Trichoderma.</title>
        <authorList>
            <person name="Kubicek C.P."/>
            <person name="Herrera-Estrella A."/>
            <person name="Seidl-Seiboth V."/>
            <person name="Martinez D.A."/>
            <person name="Druzhinina I.S."/>
            <person name="Thon M."/>
            <person name="Zeilinger S."/>
            <person name="Casas-Flores S."/>
            <person name="Horwitz B.A."/>
            <person name="Mukherjee P.K."/>
            <person name="Mukherjee M."/>
            <person name="Kredics L."/>
            <person name="Alcaraz L.D."/>
            <person name="Aerts A."/>
            <person name="Antal Z."/>
            <person name="Atanasova L."/>
            <person name="Cervantes-Badillo M.G."/>
            <person name="Challacombe J."/>
            <person name="Chertkov O."/>
            <person name="McCluskey K."/>
            <person name="Coulpier F."/>
            <person name="Deshpande N."/>
            <person name="von Doehren H."/>
            <person name="Ebbole D.J."/>
            <person name="Esquivel-Naranjo E.U."/>
            <person name="Fekete E."/>
            <person name="Flipphi M."/>
            <person name="Glaser F."/>
            <person name="Gomez-Rodriguez E.Y."/>
            <person name="Gruber S."/>
            <person name="Han C."/>
            <person name="Henrissat B."/>
            <person name="Hermosa R."/>
            <person name="Hernandez-Onate M."/>
            <person name="Karaffa L."/>
            <person name="Kosti I."/>
            <person name="Le Crom S."/>
            <person name="Lindquist E."/>
            <person name="Lucas S."/>
            <person name="Luebeck M."/>
            <person name="Luebeck P.S."/>
            <person name="Margeot A."/>
            <person name="Metz B."/>
            <person name="Misra M."/>
            <person name="Nevalainen H."/>
            <person name="Omann M."/>
            <person name="Packer N."/>
            <person name="Perrone G."/>
            <person name="Uresti-Rivera E.E."/>
            <person name="Salamov A."/>
            <person name="Schmoll M."/>
            <person name="Seiboth B."/>
            <person name="Shapiro H."/>
            <person name="Sukno S."/>
            <person name="Tamayo-Ramos J.A."/>
            <person name="Tisch D."/>
            <person name="Wiest A."/>
            <person name="Wilkinson H.H."/>
            <person name="Zhang M."/>
            <person name="Coutinho P.M."/>
            <person name="Kenerley C.M."/>
            <person name="Monte E."/>
            <person name="Baker S.E."/>
            <person name="Grigoriev I.V."/>
        </authorList>
    </citation>
    <scope>NUCLEOTIDE SEQUENCE [LARGE SCALE GENOMIC DNA]</scope>
    <source>
        <strain evidence="9">Gv29-8 / FGSC 10586</strain>
    </source>
</reference>
<evidence type="ECO:0000256" key="1">
    <source>
        <dbReference type="ARBA" id="ARBA00022723"/>
    </source>
</evidence>
<evidence type="ECO:0000256" key="6">
    <source>
        <dbReference type="SAM" id="MobiDB-lite"/>
    </source>
</evidence>
<keyword evidence="4" id="KW-0862">Zinc</keyword>
<dbReference type="Proteomes" id="UP000007115">
    <property type="component" value="Unassembled WGS sequence"/>
</dbReference>
<dbReference type="HOGENOM" id="CLU_264925_0_0_1"/>
<feature type="compositionally biased region" description="Acidic residues" evidence="6">
    <location>
        <begin position="1248"/>
        <end position="1260"/>
    </location>
</feature>
<feature type="compositionally biased region" description="Basic and acidic residues" evidence="6">
    <location>
        <begin position="9"/>
        <end position="24"/>
    </location>
</feature>
<feature type="compositionally biased region" description="Basic and acidic residues" evidence="6">
    <location>
        <begin position="1118"/>
        <end position="1128"/>
    </location>
</feature>
<comment type="caution">
    <text evidence="8">The sequence shown here is derived from an EMBL/GenBank/DDBJ whole genome shotgun (WGS) entry which is preliminary data.</text>
</comment>
<feature type="region of interest" description="Disordered" evidence="6">
    <location>
        <begin position="976"/>
        <end position="1052"/>
    </location>
</feature>
<evidence type="ECO:0000256" key="4">
    <source>
        <dbReference type="ARBA" id="ARBA00022833"/>
    </source>
</evidence>
<feature type="region of interest" description="Disordered" evidence="6">
    <location>
        <begin position="1"/>
        <end position="88"/>
    </location>
</feature>
<organism evidence="8 9">
    <name type="scientific">Hypocrea virens (strain Gv29-8 / FGSC 10586)</name>
    <name type="common">Gliocladium virens</name>
    <name type="synonym">Trichoderma virens</name>
    <dbReference type="NCBI Taxonomy" id="413071"/>
    <lineage>
        <taxon>Eukaryota</taxon>
        <taxon>Fungi</taxon>
        <taxon>Dikarya</taxon>
        <taxon>Ascomycota</taxon>
        <taxon>Pezizomycotina</taxon>
        <taxon>Sordariomycetes</taxon>
        <taxon>Hypocreomycetidae</taxon>
        <taxon>Hypocreales</taxon>
        <taxon>Hypocreaceae</taxon>
        <taxon>Trichoderma</taxon>
    </lineage>
</organism>
<evidence type="ECO:0000313" key="9">
    <source>
        <dbReference type="Proteomes" id="UP000007115"/>
    </source>
</evidence>
<gene>
    <name evidence="8" type="ORF">TRIVIDRAFT_205509</name>
</gene>
<dbReference type="GO" id="GO:0008270">
    <property type="term" value="F:zinc ion binding"/>
    <property type="evidence" value="ECO:0007669"/>
    <property type="project" value="UniProtKB-KW"/>
</dbReference>
<dbReference type="OrthoDB" id="5104110at2759"/>
<dbReference type="InterPro" id="IPR050688">
    <property type="entry name" value="Zinc_finger/UBP_domain"/>
</dbReference>
<feature type="compositionally biased region" description="Basic and acidic residues" evidence="6">
    <location>
        <begin position="990"/>
        <end position="1001"/>
    </location>
</feature>
<dbReference type="OMA" id="IPRENTE"/>
<dbReference type="GO" id="GO:0010468">
    <property type="term" value="P:regulation of gene expression"/>
    <property type="evidence" value="ECO:0007669"/>
    <property type="project" value="TreeGrafter"/>
</dbReference>
<sequence length="1260" mass="142504">MVATRSMRQKQENAGDSVEGRPEAAQEPLEPSGQHVTNSAQNVDTDSDSHSRSDGESDYSDSDGDRESGYSDDESDSSDSDFDDEDDAPNLFECATITTNGDVMALQDVCSIDECKRTFSSRSECVRHIKCCPATVLQSARVRADPVLLATEEDLETCPYCPKRFLRATSLQLHLEACHAGQNETCLHEDCQDSSDVFTLWALKLHRFEAHEAMAYRCPFPECLFSSRTKGRQSRRTVLMVHLNIRHALVTGSFATLQSLDLKEVMGRTAMTDPNFAYIDICTGANIPISTLPLPGAVIEDCQQVGARHNPSYRSAEIYEHLLTQATFRAEEVIYDYNLFKLASLGYDGILRYRQGVRCVGAWDTLNCVSNKTINMRNTIISSGLRKKANGVFQQTMILGTVYETCQGIRQLIRSMFCSGRWRAPTAEQDACDTLNCGNPLAMGTHLCWSHALNAVDRSVIRSPVRAAVEQNMNRLMNYDISTPDEAARWFADERNIIQGITKEEIGFYERLRDRRDAFATDVETVGPLLIQMAIIDADRNLVIGGYIHHSCATVKELWDFATKACGGTLTKRETAALRKAFGSPSMNKPRGCSMHWLVDQLKELKMKYPDMRIAEWATRPFDQIVYRDNIKRAGYNHADILPAPENWVSPLRWLQVTGPMLPGYQLAYVACLYYPSGLVFGWHDAVVDAMMLMDILSTRQQKYHHGKVEVPVASTSILRLFDQVPQNDSSDGDYLISRPWAAREEKLCWLFLQDKLEEYEFASQTALYRAVSYHLFQHGFFRTSMAVAWRVALKARREELEGEYVTCLDKQAHDLLMSINNLLASRSRMNRVALTEPNINPAATLIVQQAYKAIPINIQYGGWFWSRCRNQAHTLNKSAGSACTEQELDLALLIMVNERRDILCGNCGAASRDRKCKLCKARATAGAERGNVARLHVNGLVQLACIEEGCNEDQLGGLRRCVKCFKERMKRLRFRPPNNKDPIILGTTDEERVDSGDELAKSSNAVANKRKRDQDDEDDNHLKPYKRQQYSDTDESEQSDCDCGKPKQGRSTRCADCAREWGNKRTREWNQKKRDEARMAKTCEEEDCPRPPEGRSKRCAECRQKRKKENQVARSKQSTDKAKESRETGVPLGECRKCKAPSYSEKRLCPTCLRAHKAQRRREKKREDGIETDCVEDGCDREIVPGQARCAECLERVKPICESCNGEGRRGLKRCKPCQRAVDKEQQKNRDQQRALKKQQSAAQSADVEDGDEEDGDEE</sequence>
<feature type="compositionally biased region" description="Basic and acidic residues" evidence="6">
    <location>
        <begin position="1224"/>
        <end position="1235"/>
    </location>
</feature>